<evidence type="ECO:0000256" key="2">
    <source>
        <dbReference type="ARBA" id="ARBA00009840"/>
    </source>
</evidence>
<evidence type="ECO:0000256" key="3">
    <source>
        <dbReference type="ARBA" id="ARBA00023054"/>
    </source>
</evidence>
<evidence type="ECO:0000256" key="4">
    <source>
        <dbReference type="ARBA" id="ARBA00023172"/>
    </source>
</evidence>
<evidence type="ECO:0000313" key="6">
    <source>
        <dbReference type="EMBL" id="MFC6645769.1"/>
    </source>
</evidence>
<keyword evidence="7" id="KW-1185">Reference proteome</keyword>
<dbReference type="PANTHER" id="PTHR30563:SF0">
    <property type="entry name" value="DNA RECOMBINATION PROTEIN RMUC"/>
    <property type="match status" value="1"/>
</dbReference>
<name>A0ABW1Z9A0_9BACT</name>
<protein>
    <submittedName>
        <fullName evidence="6">DNA recombination protein RmuC</fullName>
    </submittedName>
</protein>
<dbReference type="RefSeq" id="WP_263369486.1">
    <property type="nucleotide sequence ID" value="NZ_JAGSYD010000001.1"/>
</dbReference>
<reference evidence="7" key="1">
    <citation type="journal article" date="2019" name="Int. J. Syst. Evol. Microbiol.">
        <title>The Global Catalogue of Microorganisms (GCM) 10K type strain sequencing project: providing services to taxonomists for standard genome sequencing and annotation.</title>
        <authorList>
            <consortium name="The Broad Institute Genomics Platform"/>
            <consortium name="The Broad Institute Genome Sequencing Center for Infectious Disease"/>
            <person name="Wu L."/>
            <person name="Ma J."/>
        </authorList>
    </citation>
    <scope>NUCLEOTIDE SEQUENCE [LARGE SCALE GENOMIC DNA]</scope>
    <source>
        <strain evidence="7">CGMCC 1.16026</strain>
    </source>
</reference>
<proteinExistence type="inferred from homology"/>
<keyword evidence="3 5" id="KW-0175">Coiled coil</keyword>
<dbReference type="PANTHER" id="PTHR30563">
    <property type="entry name" value="DNA RECOMBINATION PROTEIN RMUC"/>
    <property type="match status" value="1"/>
</dbReference>
<organism evidence="6 7">
    <name type="scientific">Granulicella cerasi</name>
    <dbReference type="NCBI Taxonomy" id="741063"/>
    <lineage>
        <taxon>Bacteria</taxon>
        <taxon>Pseudomonadati</taxon>
        <taxon>Acidobacteriota</taxon>
        <taxon>Terriglobia</taxon>
        <taxon>Terriglobales</taxon>
        <taxon>Acidobacteriaceae</taxon>
        <taxon>Granulicella</taxon>
    </lineage>
</organism>
<keyword evidence="4" id="KW-0233">DNA recombination</keyword>
<feature type="coiled-coil region" evidence="5">
    <location>
        <begin position="116"/>
        <end position="143"/>
    </location>
</feature>
<dbReference type="SUPFAM" id="SSF58113">
    <property type="entry name" value="Apolipoprotein A-I"/>
    <property type="match status" value="1"/>
</dbReference>
<dbReference type="Proteomes" id="UP001596391">
    <property type="component" value="Unassembled WGS sequence"/>
</dbReference>
<evidence type="ECO:0000256" key="5">
    <source>
        <dbReference type="SAM" id="Coils"/>
    </source>
</evidence>
<gene>
    <name evidence="6" type="primary">rmuC</name>
    <name evidence="6" type="ORF">ACFQBQ_09290</name>
</gene>
<dbReference type="Pfam" id="PF02646">
    <property type="entry name" value="RmuC"/>
    <property type="match status" value="1"/>
</dbReference>
<sequence length="503" mass="55842">MLFALAALEIVTFIAVVVLLLRRPANAATADPRLEALITADLPGQLARLDAKFASTEQHLRAEVGGLRREASEDAARLRSQTETAHRELRTEVQGSIQTLGTTLNDGLTSFRADNKTDAETLRKNVEGQLASLQQRLVGFTSETTRTLSDSREALHTRLNELSAAQVAEQSKLRDAMQQRLDKLNEDNAAKLEQMRATVDEKLQATLHTRLTESFGAVTEQLASVHKGLGEMTTLATGVGDLKRVLSNVKSRGIVGEFFLGQQLEQMFSPDQYEVNARIKPNTQESVEFALKVPNGPDSTVLLALDSKFPVEDWERLEDAYENGNDEDRKKASTAFERAIRNEGKRICEKYIDPPATLPFAIMYLPTEALYAEVMRRPGLHAEVQQQCNVVIAGPSAFTMILTSFQLVFRTVKFQKNLHDVHSVFQKAQTEFEKFGGLMEKVEKQVGTVQNTLGEISRKTKTVNRAFKNVNKLDMGTPLVGDTVGQNVLQLLSASEDEETPEE</sequence>
<comment type="similarity">
    <text evidence="2">Belongs to the RmuC family.</text>
</comment>
<feature type="coiled-coil region" evidence="5">
    <location>
        <begin position="167"/>
        <end position="201"/>
    </location>
</feature>
<dbReference type="InterPro" id="IPR003798">
    <property type="entry name" value="DNA_recombination_RmuC"/>
</dbReference>
<evidence type="ECO:0000256" key="1">
    <source>
        <dbReference type="ARBA" id="ARBA00003416"/>
    </source>
</evidence>
<evidence type="ECO:0000313" key="7">
    <source>
        <dbReference type="Proteomes" id="UP001596391"/>
    </source>
</evidence>
<dbReference type="Gene3D" id="1.20.5.1230">
    <property type="entry name" value="Apolipoprotein A-I"/>
    <property type="match status" value="1"/>
</dbReference>
<comment type="function">
    <text evidence="1">Involved in DNA recombination.</text>
</comment>
<comment type="caution">
    <text evidence="6">The sequence shown here is derived from an EMBL/GenBank/DDBJ whole genome shotgun (WGS) entry which is preliminary data.</text>
</comment>
<dbReference type="EMBL" id="JBHSWI010000001">
    <property type="protein sequence ID" value="MFC6645769.1"/>
    <property type="molecule type" value="Genomic_DNA"/>
</dbReference>
<accession>A0ABW1Z9A0</accession>